<reference evidence="2 3" key="1">
    <citation type="submission" date="2019-03" db="EMBL/GenBank/DDBJ databases">
        <title>First draft genome of Liparis tanakae, snailfish: a comprehensive survey of snailfish specific genes.</title>
        <authorList>
            <person name="Kim W."/>
            <person name="Song I."/>
            <person name="Jeong J.-H."/>
            <person name="Kim D."/>
            <person name="Kim S."/>
            <person name="Ryu S."/>
            <person name="Song J.Y."/>
            <person name="Lee S.K."/>
        </authorList>
    </citation>
    <scope>NUCLEOTIDE SEQUENCE [LARGE SCALE GENOMIC DNA]</scope>
    <source>
        <tissue evidence="2">Muscle</tissue>
    </source>
</reference>
<proteinExistence type="predicted"/>
<gene>
    <name evidence="2" type="ORF">EYF80_003880</name>
</gene>
<sequence>MVSASSREEKRERRAVTGELGAGREGGRTGSLSPPEPTALLPVGRCSRPTSHSVSDCDLLCLGTNDT</sequence>
<dbReference type="AlphaFoldDB" id="A0A4Z2J768"/>
<feature type="compositionally biased region" description="Basic and acidic residues" evidence="1">
    <location>
        <begin position="1"/>
        <end position="16"/>
    </location>
</feature>
<dbReference type="EMBL" id="SRLO01000018">
    <property type="protein sequence ID" value="TNN86036.1"/>
    <property type="molecule type" value="Genomic_DNA"/>
</dbReference>
<evidence type="ECO:0000313" key="2">
    <source>
        <dbReference type="EMBL" id="TNN86036.1"/>
    </source>
</evidence>
<accession>A0A4Z2J768</accession>
<feature type="region of interest" description="Disordered" evidence="1">
    <location>
        <begin position="1"/>
        <end position="53"/>
    </location>
</feature>
<evidence type="ECO:0000313" key="3">
    <source>
        <dbReference type="Proteomes" id="UP000314294"/>
    </source>
</evidence>
<organism evidence="2 3">
    <name type="scientific">Liparis tanakae</name>
    <name type="common">Tanaka's snailfish</name>
    <dbReference type="NCBI Taxonomy" id="230148"/>
    <lineage>
        <taxon>Eukaryota</taxon>
        <taxon>Metazoa</taxon>
        <taxon>Chordata</taxon>
        <taxon>Craniata</taxon>
        <taxon>Vertebrata</taxon>
        <taxon>Euteleostomi</taxon>
        <taxon>Actinopterygii</taxon>
        <taxon>Neopterygii</taxon>
        <taxon>Teleostei</taxon>
        <taxon>Neoteleostei</taxon>
        <taxon>Acanthomorphata</taxon>
        <taxon>Eupercaria</taxon>
        <taxon>Perciformes</taxon>
        <taxon>Cottioidei</taxon>
        <taxon>Cottales</taxon>
        <taxon>Liparidae</taxon>
        <taxon>Liparis</taxon>
    </lineage>
</organism>
<evidence type="ECO:0000256" key="1">
    <source>
        <dbReference type="SAM" id="MobiDB-lite"/>
    </source>
</evidence>
<comment type="caution">
    <text evidence="2">The sequence shown here is derived from an EMBL/GenBank/DDBJ whole genome shotgun (WGS) entry which is preliminary data.</text>
</comment>
<dbReference type="Proteomes" id="UP000314294">
    <property type="component" value="Unassembled WGS sequence"/>
</dbReference>
<name>A0A4Z2J768_9TELE</name>
<keyword evidence="3" id="KW-1185">Reference proteome</keyword>
<protein>
    <submittedName>
        <fullName evidence="2">Uncharacterized protein</fullName>
    </submittedName>
</protein>